<proteinExistence type="inferred from homology"/>
<dbReference type="AlphaFoldDB" id="E7RRH2"/>
<dbReference type="PANTHER" id="PTHR43179:SF12">
    <property type="entry name" value="GALACTOFURANOSYLTRANSFERASE GLFT2"/>
    <property type="match status" value="1"/>
</dbReference>
<dbReference type="RefSeq" id="WP_004369946.1">
    <property type="nucleotide sequence ID" value="NZ_GL833119.1"/>
</dbReference>
<sequence length="284" mass="32997">MATIAIVVLYNDNTQEAENNITKLSKQVDRIYLIDNSANSYEERFCKWENVIYLPQHKNLGIATAQNIGLKYALAEKPDLIAFADPDSSIPDNAIKALTNKYLLLKEWDNEIGGIGSSAFDLLTGRPISTYPNLIRRISHFKVYQLTYLMNSISLIPAKLFEEVGLMCESLFIDDVDCEWCWRATSKKDVHFYQDREVIIYHKLGKSSRKIGKRSISIGSSNRLFYQYRNYLWLFKKKYVPKKWLLYNGGKYIIKLFYYPIFVTPRFKNLINILLGINKGIKTK</sequence>
<dbReference type="eggNOG" id="COG1216">
    <property type="taxonomic scope" value="Bacteria"/>
</dbReference>
<accession>E7RRH2</accession>
<dbReference type="EMBL" id="AEPE02000005">
    <property type="protein sequence ID" value="EFZ36860.1"/>
    <property type="molecule type" value="Genomic_DNA"/>
</dbReference>
<dbReference type="Proteomes" id="UP000005580">
    <property type="component" value="Unassembled WGS sequence"/>
</dbReference>
<dbReference type="HOGENOM" id="CLU_023845_9_1_10"/>
<dbReference type="InterPro" id="IPR001173">
    <property type="entry name" value="Glyco_trans_2-like"/>
</dbReference>
<evidence type="ECO:0000256" key="2">
    <source>
        <dbReference type="ARBA" id="ARBA00022676"/>
    </source>
</evidence>
<reference evidence="5" key="1">
    <citation type="submission" date="2011-01" db="EMBL/GenBank/DDBJ databases">
        <authorList>
            <person name="Muzny D."/>
            <person name="Qin X."/>
            <person name="Buhay C."/>
            <person name="Dugan-Rocha S."/>
            <person name="Ding Y."/>
            <person name="Chen G."/>
            <person name="Hawes A."/>
            <person name="Holder M."/>
            <person name="Jhangiani S."/>
            <person name="Johnson A."/>
            <person name="Khan Z."/>
            <person name="Li Z."/>
            <person name="Liu W."/>
            <person name="Liu X."/>
            <person name="Perez L."/>
            <person name="Shen H."/>
            <person name="Wang Q."/>
            <person name="Watt J."/>
            <person name="Xi L."/>
            <person name="Xin Y."/>
            <person name="Zhou J."/>
            <person name="Deng J."/>
            <person name="Jiang H."/>
            <person name="Liu Y."/>
            <person name="Qu J."/>
            <person name="Song X.-Z."/>
            <person name="Zhang L."/>
            <person name="Villasana D."/>
            <person name="Johnson A."/>
            <person name="Liu J."/>
            <person name="Liyanage D."/>
            <person name="Lorensuhewa L."/>
            <person name="Robinson T."/>
            <person name="Song A."/>
            <person name="Song B.-B."/>
            <person name="Dinh H."/>
            <person name="Thornton R."/>
            <person name="Coyle M."/>
            <person name="Francisco L."/>
            <person name="Jackson L."/>
            <person name="Javaid M."/>
            <person name="Korchina V."/>
            <person name="Kovar C."/>
            <person name="Mata R."/>
            <person name="Mathew T."/>
            <person name="Ngo R."/>
            <person name="Nguyen L."/>
            <person name="Nguyen N."/>
            <person name="Okwuonu G."/>
            <person name="Ongeri F."/>
            <person name="Pham C."/>
            <person name="Simmons D."/>
            <person name="Wilczek-Boney K."/>
            <person name="Hale W."/>
            <person name="Jakkamsetti A."/>
            <person name="Pham P."/>
            <person name="Ruth R."/>
            <person name="San Lucas F."/>
            <person name="Warren J."/>
            <person name="Zhang J."/>
            <person name="Zhao Z."/>
            <person name="Zhou C."/>
            <person name="Zhu D."/>
            <person name="Lee S."/>
            <person name="Bess C."/>
            <person name="Blankenburg K."/>
            <person name="Forbes L."/>
            <person name="Fu Q."/>
            <person name="Gubbala S."/>
            <person name="Hirani K."/>
            <person name="Jayaseelan J.C."/>
            <person name="Lara F."/>
            <person name="Munidasa M."/>
            <person name="Palculict T."/>
            <person name="Patil S."/>
            <person name="Pu L.-L."/>
            <person name="Saada N."/>
            <person name="Tang L."/>
            <person name="Weissenberger G."/>
            <person name="Zhu Y."/>
            <person name="Hemphill L."/>
            <person name="Shang Y."/>
            <person name="Youmans B."/>
            <person name="Ayvaz T."/>
            <person name="Ross M."/>
            <person name="Santibanez J."/>
            <person name="Aqrawi P."/>
            <person name="Gross S."/>
            <person name="Joshi V."/>
            <person name="Fowler G."/>
            <person name="Nazareth L."/>
            <person name="Reid J."/>
            <person name="Worley K."/>
            <person name="Petrosino J."/>
            <person name="Highlander S."/>
            <person name="Gibbs R."/>
        </authorList>
    </citation>
    <scope>NUCLEOTIDE SEQUENCE [LARGE SCALE GENOMIC DNA]</scope>
    <source>
        <strain evidence="5">ATCC 33269</strain>
    </source>
</reference>
<dbReference type="STRING" id="28134.SAMN05444288_1412"/>
<comment type="caution">
    <text evidence="5">The sequence shown here is derived from an EMBL/GenBank/DDBJ whole genome shotgun (WGS) entry which is preliminary data.</text>
</comment>
<feature type="domain" description="Glycosyltransferase 2-like" evidence="4">
    <location>
        <begin position="6"/>
        <end position="101"/>
    </location>
</feature>
<comment type="similarity">
    <text evidence="1">Belongs to the glycosyltransferase 2 family.</text>
</comment>
<keyword evidence="3 5" id="KW-0808">Transferase</keyword>
<gene>
    <name evidence="5" type="ORF">HMPREF0663_11773</name>
</gene>
<evidence type="ECO:0000313" key="5">
    <source>
        <dbReference type="EMBL" id="EFZ36860.1"/>
    </source>
</evidence>
<dbReference type="EC" id="2.4.-.-" evidence="5"/>
<dbReference type="Pfam" id="PF00535">
    <property type="entry name" value="Glycos_transf_2"/>
    <property type="match status" value="1"/>
</dbReference>
<evidence type="ECO:0000259" key="4">
    <source>
        <dbReference type="Pfam" id="PF00535"/>
    </source>
</evidence>
<protein>
    <submittedName>
        <fullName evidence="5">Glycosyltransferase, group 2 family protein</fullName>
        <ecNumber evidence="5">2.4.-.-</ecNumber>
    </submittedName>
</protein>
<keyword evidence="6" id="KW-1185">Reference proteome</keyword>
<evidence type="ECO:0000256" key="3">
    <source>
        <dbReference type="ARBA" id="ARBA00022679"/>
    </source>
</evidence>
<dbReference type="Gene3D" id="3.90.550.10">
    <property type="entry name" value="Spore Coat Polysaccharide Biosynthesis Protein SpsA, Chain A"/>
    <property type="match status" value="1"/>
</dbReference>
<dbReference type="PANTHER" id="PTHR43179">
    <property type="entry name" value="RHAMNOSYLTRANSFERASE WBBL"/>
    <property type="match status" value="1"/>
</dbReference>
<dbReference type="InterPro" id="IPR029044">
    <property type="entry name" value="Nucleotide-diphossugar_trans"/>
</dbReference>
<name>E7RRH2_9BACT</name>
<dbReference type="GO" id="GO:0016757">
    <property type="term" value="F:glycosyltransferase activity"/>
    <property type="evidence" value="ECO:0007669"/>
    <property type="project" value="UniProtKB-KW"/>
</dbReference>
<evidence type="ECO:0000256" key="1">
    <source>
        <dbReference type="ARBA" id="ARBA00006739"/>
    </source>
</evidence>
<evidence type="ECO:0000313" key="6">
    <source>
        <dbReference type="Proteomes" id="UP000005580"/>
    </source>
</evidence>
<keyword evidence="2 5" id="KW-0328">Glycosyltransferase</keyword>
<organism evidence="5 6">
    <name type="scientific">Hoylesella oralis ATCC 33269</name>
    <dbReference type="NCBI Taxonomy" id="873533"/>
    <lineage>
        <taxon>Bacteria</taxon>
        <taxon>Pseudomonadati</taxon>
        <taxon>Bacteroidota</taxon>
        <taxon>Bacteroidia</taxon>
        <taxon>Bacteroidales</taxon>
        <taxon>Prevotellaceae</taxon>
        <taxon>Hoylesella</taxon>
    </lineage>
</organism>
<dbReference type="SUPFAM" id="SSF53448">
    <property type="entry name" value="Nucleotide-diphospho-sugar transferases"/>
    <property type="match status" value="1"/>
</dbReference>